<reference evidence="2 3" key="1">
    <citation type="submission" date="2022-01" db="EMBL/GenBank/DDBJ databases">
        <title>Whole genome-based taxonomy of the Shewanellaceae.</title>
        <authorList>
            <person name="Martin-Rodriguez A.J."/>
        </authorList>
    </citation>
    <scope>NUCLEOTIDE SEQUENCE [LARGE SCALE GENOMIC DNA]</scope>
    <source>
        <strain evidence="2 3">DSM 21332</strain>
    </source>
</reference>
<accession>A0ABT0N9J0</accession>
<feature type="transmembrane region" description="Helical" evidence="1">
    <location>
        <begin position="155"/>
        <end position="175"/>
    </location>
</feature>
<keyword evidence="1" id="KW-0472">Membrane</keyword>
<dbReference type="RefSeq" id="WP_249249177.1">
    <property type="nucleotide sequence ID" value="NZ_JAKIKT010000004.1"/>
</dbReference>
<comment type="caution">
    <text evidence="2">The sequence shown here is derived from an EMBL/GenBank/DDBJ whole genome shotgun (WGS) entry which is preliminary data.</text>
</comment>
<feature type="transmembrane region" description="Helical" evidence="1">
    <location>
        <begin position="54"/>
        <end position="72"/>
    </location>
</feature>
<dbReference type="EMBL" id="JAKIKT010000004">
    <property type="protein sequence ID" value="MCL2914497.1"/>
    <property type="molecule type" value="Genomic_DNA"/>
</dbReference>
<feature type="transmembrane region" description="Helical" evidence="1">
    <location>
        <begin position="12"/>
        <end position="34"/>
    </location>
</feature>
<name>A0ABT0N9J0_9GAMM</name>
<evidence type="ECO:0000313" key="3">
    <source>
        <dbReference type="Proteomes" id="UP001202831"/>
    </source>
</evidence>
<evidence type="ECO:0000313" key="2">
    <source>
        <dbReference type="EMBL" id="MCL2914497.1"/>
    </source>
</evidence>
<dbReference type="Proteomes" id="UP001202831">
    <property type="component" value="Unassembled WGS sequence"/>
</dbReference>
<organism evidence="2 3">
    <name type="scientific">Shewanella corallii</name>
    <dbReference type="NCBI Taxonomy" id="560080"/>
    <lineage>
        <taxon>Bacteria</taxon>
        <taxon>Pseudomonadati</taxon>
        <taxon>Pseudomonadota</taxon>
        <taxon>Gammaproteobacteria</taxon>
        <taxon>Alteromonadales</taxon>
        <taxon>Shewanellaceae</taxon>
        <taxon>Shewanella</taxon>
    </lineage>
</organism>
<feature type="transmembrane region" description="Helical" evidence="1">
    <location>
        <begin position="79"/>
        <end position="101"/>
    </location>
</feature>
<gene>
    <name evidence="2" type="ORF">L2725_12045</name>
</gene>
<proteinExistence type="predicted"/>
<evidence type="ECO:0000256" key="1">
    <source>
        <dbReference type="SAM" id="Phobius"/>
    </source>
</evidence>
<protein>
    <recommendedName>
        <fullName evidence="4">DUF5317 domain-containing protein</fullName>
    </recommendedName>
</protein>
<evidence type="ECO:0008006" key="4">
    <source>
        <dbReference type="Google" id="ProtNLM"/>
    </source>
</evidence>
<keyword evidence="3" id="KW-1185">Reference proteome</keyword>
<sequence>MGHNNKKTFINWAVLFIAFMLLQPVWSLLFQLPQSLYVFTALGDMWKFYDLNEYGRPIAGLVNTVVVVMLYLPKFRKPALILAMLLIIMALIGHAMVGIQLPTFGEAVTSVYGMIQTGDHWQAIDEARRNGFSRNMVLLSPSGYELYVPEGYDNGLSAILYLVALILAASVLNALRSTVQSQPPTQEEQTQ</sequence>
<keyword evidence="1" id="KW-0812">Transmembrane</keyword>
<keyword evidence="1" id="KW-1133">Transmembrane helix</keyword>